<sequence length="130" mass="14716">MAKRGSTPEEMDLMHKLAKLSDDERRRLITDFVDDAFGGFDANADFVDMMRSAMPRLPDDPEPDQVDAWVELAELTQDPDFRAAVRRMAVYQAAERARWFSQVRTELQKLRLSLLAGVAFLSLRRGVAGG</sequence>
<organism evidence="1 2">
    <name type="scientific">Streptomyces gardneri</name>
    <dbReference type="NCBI Taxonomy" id="66892"/>
    <lineage>
        <taxon>Bacteria</taxon>
        <taxon>Bacillati</taxon>
        <taxon>Actinomycetota</taxon>
        <taxon>Actinomycetes</taxon>
        <taxon>Kitasatosporales</taxon>
        <taxon>Streptomycetaceae</taxon>
        <taxon>Streptomyces</taxon>
    </lineage>
</organism>
<proteinExistence type="predicted"/>
<comment type="caution">
    <text evidence="1">The sequence shown here is derived from an EMBL/GenBank/DDBJ whole genome shotgun (WGS) entry which is preliminary data.</text>
</comment>
<evidence type="ECO:0000313" key="1">
    <source>
        <dbReference type="EMBL" id="GEB62353.1"/>
    </source>
</evidence>
<protein>
    <submittedName>
        <fullName evidence="1">Uncharacterized protein</fullName>
    </submittedName>
</protein>
<dbReference type="AlphaFoldDB" id="A0A4Y3RZT8"/>
<dbReference type="Proteomes" id="UP000315226">
    <property type="component" value="Unassembled WGS sequence"/>
</dbReference>
<keyword evidence="2" id="KW-1185">Reference proteome</keyword>
<reference evidence="1 2" key="1">
    <citation type="submission" date="2019-06" db="EMBL/GenBank/DDBJ databases">
        <title>Whole genome shotgun sequence of Streptomyces gardneri NBRC 12865.</title>
        <authorList>
            <person name="Hosoyama A."/>
            <person name="Uohara A."/>
            <person name="Ohji S."/>
            <person name="Ichikawa N."/>
        </authorList>
    </citation>
    <scope>NUCLEOTIDE SEQUENCE [LARGE SCALE GENOMIC DNA]</scope>
    <source>
        <strain evidence="1 2">NBRC 12865</strain>
    </source>
</reference>
<gene>
    <name evidence="1" type="ORF">SGA01_79580</name>
</gene>
<dbReference type="EMBL" id="BJMN01000091">
    <property type="protein sequence ID" value="GEB62353.1"/>
    <property type="molecule type" value="Genomic_DNA"/>
</dbReference>
<evidence type="ECO:0000313" key="2">
    <source>
        <dbReference type="Proteomes" id="UP000315226"/>
    </source>
</evidence>
<accession>A0A4Y3RZT8</accession>
<name>A0A4Y3RZT8_9ACTN</name>